<organism evidence="1 2">
    <name type="scientific">Trichonephila clavata</name>
    <name type="common">Joro spider</name>
    <name type="synonym">Nephila clavata</name>
    <dbReference type="NCBI Taxonomy" id="2740835"/>
    <lineage>
        <taxon>Eukaryota</taxon>
        <taxon>Metazoa</taxon>
        <taxon>Ecdysozoa</taxon>
        <taxon>Arthropoda</taxon>
        <taxon>Chelicerata</taxon>
        <taxon>Arachnida</taxon>
        <taxon>Araneae</taxon>
        <taxon>Araneomorphae</taxon>
        <taxon>Entelegynae</taxon>
        <taxon>Araneoidea</taxon>
        <taxon>Nephilidae</taxon>
        <taxon>Trichonephila</taxon>
    </lineage>
</organism>
<reference evidence="1" key="1">
    <citation type="submission" date="2020-07" db="EMBL/GenBank/DDBJ databases">
        <title>Multicomponent nature underlies the extraordinary mechanical properties of spider dragline silk.</title>
        <authorList>
            <person name="Kono N."/>
            <person name="Nakamura H."/>
            <person name="Mori M."/>
            <person name="Yoshida Y."/>
            <person name="Ohtoshi R."/>
            <person name="Malay A.D."/>
            <person name="Moran D.A.P."/>
            <person name="Tomita M."/>
            <person name="Numata K."/>
            <person name="Arakawa K."/>
        </authorList>
    </citation>
    <scope>NUCLEOTIDE SEQUENCE</scope>
</reference>
<accession>A0A8X6L5I3</accession>
<comment type="caution">
    <text evidence="1">The sequence shown here is derived from an EMBL/GenBank/DDBJ whole genome shotgun (WGS) entry which is preliminary data.</text>
</comment>
<protein>
    <submittedName>
        <fullName evidence="1">Uncharacterized protein</fullName>
    </submittedName>
</protein>
<keyword evidence="2" id="KW-1185">Reference proteome</keyword>
<name>A0A8X6L5I3_TRICU</name>
<evidence type="ECO:0000313" key="2">
    <source>
        <dbReference type="Proteomes" id="UP000887116"/>
    </source>
</evidence>
<dbReference type="Proteomes" id="UP000887116">
    <property type="component" value="Unassembled WGS sequence"/>
</dbReference>
<proteinExistence type="predicted"/>
<dbReference type="AlphaFoldDB" id="A0A8X6L5I3"/>
<gene>
    <name evidence="1" type="ORF">TNCT_372261</name>
</gene>
<sequence>MKKNGAGLSARAIFLHRYKRPLALGKILVLPSSDYQLGKMTTSLPFFLLASVLILLSTESNSWPQEDGHHDDRPEMSNPDIYLKMKQLKDEAIKSIILRETDMVDPPVVTTPTNIPEHLLDLLLDKKVEEFALGGKNI</sequence>
<evidence type="ECO:0000313" key="1">
    <source>
        <dbReference type="EMBL" id="GFQ96136.1"/>
    </source>
</evidence>
<dbReference type="OrthoDB" id="10535008at2759"/>
<dbReference type="EMBL" id="BMAO01034375">
    <property type="protein sequence ID" value="GFQ96136.1"/>
    <property type="molecule type" value="Genomic_DNA"/>
</dbReference>